<accession>A0A9P7DLJ7</accession>
<name>A0A9P7DLJ7_9AGAM</name>
<comment type="caution">
    <text evidence="1">The sequence shown here is derived from an EMBL/GenBank/DDBJ whole genome shotgun (WGS) entry which is preliminary data.</text>
</comment>
<organism evidence="1 2">
    <name type="scientific">Suillus plorans</name>
    <dbReference type="NCBI Taxonomy" id="116603"/>
    <lineage>
        <taxon>Eukaryota</taxon>
        <taxon>Fungi</taxon>
        <taxon>Dikarya</taxon>
        <taxon>Basidiomycota</taxon>
        <taxon>Agaricomycotina</taxon>
        <taxon>Agaricomycetes</taxon>
        <taxon>Agaricomycetidae</taxon>
        <taxon>Boletales</taxon>
        <taxon>Suillineae</taxon>
        <taxon>Suillaceae</taxon>
        <taxon>Suillus</taxon>
    </lineage>
</organism>
<dbReference type="AlphaFoldDB" id="A0A9P7DLJ7"/>
<keyword evidence="2" id="KW-1185">Reference proteome</keyword>
<gene>
    <name evidence="1" type="ORF">HD556DRAFT_1233121</name>
</gene>
<dbReference type="GeneID" id="64591332"/>
<protein>
    <recommendedName>
        <fullName evidence="3">CxC1-like cysteine cluster associated with KDZ transposases domain-containing protein</fullName>
    </recommendedName>
</protein>
<dbReference type="Proteomes" id="UP000719766">
    <property type="component" value="Unassembled WGS sequence"/>
</dbReference>
<dbReference type="RefSeq" id="XP_041162767.1">
    <property type="nucleotide sequence ID" value="XM_041297568.1"/>
</dbReference>
<feature type="non-terminal residue" evidence="1">
    <location>
        <position position="1"/>
    </location>
</feature>
<dbReference type="EMBL" id="JABBWE010000015">
    <property type="protein sequence ID" value="KAG1797814.1"/>
    <property type="molecule type" value="Genomic_DNA"/>
</dbReference>
<sequence>VSISYCKCSLAPLQLIKCGLFAYTPVASSLAMDICVLELVKNLFVWMTPSSTAWCEALEIFGVIEVIN</sequence>
<proteinExistence type="predicted"/>
<dbReference type="OrthoDB" id="3200967at2759"/>
<evidence type="ECO:0000313" key="1">
    <source>
        <dbReference type="EMBL" id="KAG1797814.1"/>
    </source>
</evidence>
<evidence type="ECO:0008006" key="3">
    <source>
        <dbReference type="Google" id="ProtNLM"/>
    </source>
</evidence>
<evidence type="ECO:0000313" key="2">
    <source>
        <dbReference type="Proteomes" id="UP000719766"/>
    </source>
</evidence>
<reference evidence="1" key="1">
    <citation type="journal article" date="2020" name="New Phytol.">
        <title>Comparative genomics reveals dynamic genome evolution in host specialist ectomycorrhizal fungi.</title>
        <authorList>
            <person name="Lofgren L.A."/>
            <person name="Nguyen N.H."/>
            <person name="Vilgalys R."/>
            <person name="Ruytinx J."/>
            <person name="Liao H.L."/>
            <person name="Branco S."/>
            <person name="Kuo A."/>
            <person name="LaButti K."/>
            <person name="Lipzen A."/>
            <person name="Andreopoulos W."/>
            <person name="Pangilinan J."/>
            <person name="Riley R."/>
            <person name="Hundley H."/>
            <person name="Na H."/>
            <person name="Barry K."/>
            <person name="Grigoriev I.V."/>
            <person name="Stajich J.E."/>
            <person name="Kennedy P.G."/>
        </authorList>
    </citation>
    <scope>NUCLEOTIDE SEQUENCE</scope>
    <source>
        <strain evidence="1">S12</strain>
    </source>
</reference>